<keyword evidence="2" id="KW-1185">Reference proteome</keyword>
<organism evidence="1 2">
    <name type="scientific">Cichorium intybus</name>
    <name type="common">Chicory</name>
    <dbReference type="NCBI Taxonomy" id="13427"/>
    <lineage>
        <taxon>Eukaryota</taxon>
        <taxon>Viridiplantae</taxon>
        <taxon>Streptophyta</taxon>
        <taxon>Embryophyta</taxon>
        <taxon>Tracheophyta</taxon>
        <taxon>Spermatophyta</taxon>
        <taxon>Magnoliopsida</taxon>
        <taxon>eudicotyledons</taxon>
        <taxon>Gunneridae</taxon>
        <taxon>Pentapetalae</taxon>
        <taxon>asterids</taxon>
        <taxon>campanulids</taxon>
        <taxon>Asterales</taxon>
        <taxon>Asteraceae</taxon>
        <taxon>Cichorioideae</taxon>
        <taxon>Cichorieae</taxon>
        <taxon>Cichoriinae</taxon>
        <taxon>Cichorium</taxon>
    </lineage>
</organism>
<dbReference type="EMBL" id="CM042009">
    <property type="protein sequence ID" value="KAI3788091.1"/>
    <property type="molecule type" value="Genomic_DNA"/>
</dbReference>
<comment type="caution">
    <text evidence="1">The sequence shown here is derived from an EMBL/GenBank/DDBJ whole genome shotgun (WGS) entry which is preliminary data.</text>
</comment>
<proteinExistence type="predicted"/>
<protein>
    <submittedName>
        <fullName evidence="1">Uncharacterized protein</fullName>
    </submittedName>
</protein>
<accession>A0ACB9GXZ5</accession>
<sequence>MDEGHMNGMTEMSPPPMATAGATPTTMAAGSMHHHPMMHMAFFWGKNGEILFPGWPGTNSGMYALVLIFVFLLAFLVELLSHSNFGRKGSSPVAVGLVQTLVHTLRAGLAYMVMLAVMSFNGGVFLVAVAGHALGFFVFGTWIFKKSPPPLAGDKSSDMSPMICA</sequence>
<evidence type="ECO:0000313" key="1">
    <source>
        <dbReference type="EMBL" id="KAI3788091.1"/>
    </source>
</evidence>
<dbReference type="Proteomes" id="UP001055811">
    <property type="component" value="Linkage Group LG01"/>
</dbReference>
<reference evidence="2" key="1">
    <citation type="journal article" date="2022" name="Mol. Ecol. Resour.">
        <title>The genomes of chicory, endive, great burdock and yacon provide insights into Asteraceae palaeo-polyploidization history and plant inulin production.</title>
        <authorList>
            <person name="Fan W."/>
            <person name="Wang S."/>
            <person name="Wang H."/>
            <person name="Wang A."/>
            <person name="Jiang F."/>
            <person name="Liu H."/>
            <person name="Zhao H."/>
            <person name="Xu D."/>
            <person name="Zhang Y."/>
        </authorList>
    </citation>
    <scope>NUCLEOTIDE SEQUENCE [LARGE SCALE GENOMIC DNA]</scope>
    <source>
        <strain evidence="2">cv. Punajuju</strain>
    </source>
</reference>
<name>A0ACB9GXZ5_CICIN</name>
<reference evidence="1 2" key="2">
    <citation type="journal article" date="2022" name="Mol. Ecol. Resour.">
        <title>The genomes of chicory, endive, great burdock and yacon provide insights into Asteraceae paleo-polyploidization history and plant inulin production.</title>
        <authorList>
            <person name="Fan W."/>
            <person name="Wang S."/>
            <person name="Wang H."/>
            <person name="Wang A."/>
            <person name="Jiang F."/>
            <person name="Liu H."/>
            <person name="Zhao H."/>
            <person name="Xu D."/>
            <person name="Zhang Y."/>
        </authorList>
    </citation>
    <scope>NUCLEOTIDE SEQUENCE [LARGE SCALE GENOMIC DNA]</scope>
    <source>
        <strain evidence="2">cv. Punajuju</strain>
        <tissue evidence="1">Leaves</tissue>
    </source>
</reference>
<evidence type="ECO:0000313" key="2">
    <source>
        <dbReference type="Proteomes" id="UP001055811"/>
    </source>
</evidence>
<gene>
    <name evidence="1" type="ORF">L2E82_00743</name>
</gene>